<feature type="coiled-coil region" evidence="1">
    <location>
        <begin position="603"/>
        <end position="644"/>
    </location>
</feature>
<keyword evidence="1" id="KW-0175">Coiled coil</keyword>
<organism evidence="3 4">
    <name type="scientific">Opisthorchis felineus</name>
    <dbReference type="NCBI Taxonomy" id="147828"/>
    <lineage>
        <taxon>Eukaryota</taxon>
        <taxon>Metazoa</taxon>
        <taxon>Spiralia</taxon>
        <taxon>Lophotrochozoa</taxon>
        <taxon>Platyhelminthes</taxon>
        <taxon>Trematoda</taxon>
        <taxon>Digenea</taxon>
        <taxon>Opisthorchiida</taxon>
        <taxon>Opisthorchiata</taxon>
        <taxon>Opisthorchiidae</taxon>
        <taxon>Opisthorchis</taxon>
    </lineage>
</organism>
<gene>
    <name evidence="3" type="ORF">CRM22_010334</name>
</gene>
<comment type="caution">
    <text evidence="3">The sequence shown here is derived from an EMBL/GenBank/DDBJ whole genome shotgun (WGS) entry which is preliminary data.</text>
</comment>
<evidence type="ECO:0000313" key="4">
    <source>
        <dbReference type="Proteomes" id="UP000308267"/>
    </source>
</evidence>
<proteinExistence type="predicted"/>
<dbReference type="EMBL" id="SJOL01009803">
    <property type="protein sequence ID" value="TGZ55646.1"/>
    <property type="molecule type" value="Genomic_DNA"/>
</dbReference>
<protein>
    <submittedName>
        <fullName evidence="3">Uncharacterized protein</fullName>
    </submittedName>
</protein>
<reference evidence="3 4" key="1">
    <citation type="journal article" date="2019" name="BMC Genomics">
        <title>New insights from Opisthorchis felineus genome: update on genomics of the epidemiologically important liver flukes.</title>
        <authorList>
            <person name="Ershov N.I."/>
            <person name="Mordvinov V.A."/>
            <person name="Prokhortchouk E.B."/>
            <person name="Pakharukova M.Y."/>
            <person name="Gunbin K.V."/>
            <person name="Ustyantsev K."/>
            <person name="Genaev M.A."/>
            <person name="Blinov A.G."/>
            <person name="Mazur A."/>
            <person name="Boulygina E."/>
            <person name="Tsygankova S."/>
            <person name="Khrameeva E."/>
            <person name="Chekanov N."/>
            <person name="Fan G."/>
            <person name="Xiao A."/>
            <person name="Zhang H."/>
            <person name="Xu X."/>
            <person name="Yang H."/>
            <person name="Solovyev V."/>
            <person name="Lee S.M."/>
            <person name="Liu X."/>
            <person name="Afonnikov D.A."/>
            <person name="Skryabin K.G."/>
        </authorList>
    </citation>
    <scope>NUCLEOTIDE SEQUENCE [LARGE SCALE GENOMIC DNA]</scope>
    <source>
        <strain evidence="3">AK-0245</strain>
        <tissue evidence="3">Whole organism</tissue>
    </source>
</reference>
<accession>A0A4S2L0P3</accession>
<feature type="compositionally biased region" description="Polar residues" evidence="2">
    <location>
        <begin position="425"/>
        <end position="435"/>
    </location>
</feature>
<sequence>MRLTVPNGFRRLHPTPFVFRVVDSPNAGHHYRPGYRCRIERFWMFFSDNSKELVPSNWPEEKELRKMANPITLYIVPEWQGPMKDYAYPHPVGESSFHKALIYVIGFAVSLVSLSAFKFFDWFCKFRNDPTPVSSNRGKCSEWFTGCTGDLYWLRFEEDNFSHSDRKNSSASTSAFSADGKQNFSSSTFPAHSTSNVRHQFTFDEVRNTTARRYWRARTVLESATHHLDAFLSYSPFFWTNATLNCSHFTDGSAQVCVLCWLNSPEGWVFGPTLSNLDRTVYQCLDELTRSAACALWKKHKSGQFLLFARSQKVNHQRYGFAIIPVGSHQTHKHVLLRSQCTFRFGSSLKRHSTSLDNPYFSAIGSGPLPKHPRSCGDGAPSVTPQDFNVSQRLKGAERSTAPSTLPQLTPSVLAVIRHHTNIAQSNRPLFSNPDSDNETAARAVPSPPLPSPQKQVQLPINSWLAKAADLIIPPTSPDMSSQRIQSDPILRKFFSSGSHDSSYAHRSQERGSVCSSSTDGFEYDELDYGNVYPRAFHRSVTSLSGISIDSEPLRQAEEAQLLHLIETLSSLLHSKREADCSASENVPADQLAYQPTNNATQFRDLVRKATNLSSDLSELEEVLDRLNFKLKATRIELDQAENNLGYIWHLRDHLNGSDTESVCELSQTSSESQTSLYPESVGDFMPPQSITHSPTHPPPPKIAYDIQEISSDPDLPQDDNFPHSTSDLNSLTVSESLFTSTDSSEQCHPTVSLSDVDSGFDRSRSMCSSLTSSLVEPKSVGCSISGTLRSTRSARLGRVRRCLTTPSVPTDLVERAEFVNEEVTDVQGFLCPELTFDRDGIIDWTERIDVCTQR</sequence>
<dbReference type="Proteomes" id="UP000308267">
    <property type="component" value="Unassembled WGS sequence"/>
</dbReference>
<dbReference type="AlphaFoldDB" id="A0A4S2L0P3"/>
<evidence type="ECO:0000313" key="3">
    <source>
        <dbReference type="EMBL" id="TGZ55646.1"/>
    </source>
</evidence>
<dbReference type="OrthoDB" id="6254109at2759"/>
<evidence type="ECO:0000256" key="2">
    <source>
        <dbReference type="SAM" id="MobiDB-lite"/>
    </source>
</evidence>
<feature type="region of interest" description="Disordered" evidence="2">
    <location>
        <begin position="367"/>
        <end position="387"/>
    </location>
</feature>
<keyword evidence="4" id="KW-1185">Reference proteome</keyword>
<feature type="region of interest" description="Disordered" evidence="2">
    <location>
        <begin position="425"/>
        <end position="456"/>
    </location>
</feature>
<evidence type="ECO:0000256" key="1">
    <source>
        <dbReference type="SAM" id="Coils"/>
    </source>
</evidence>
<name>A0A4S2L0P3_OPIFE</name>